<evidence type="ECO:0000256" key="1">
    <source>
        <dbReference type="ARBA" id="ARBA00022450"/>
    </source>
</evidence>
<evidence type="ECO:0000259" key="3">
    <source>
        <dbReference type="PROSITE" id="PS50075"/>
    </source>
</evidence>
<dbReference type="InterPro" id="IPR036736">
    <property type="entry name" value="ACP-like_sf"/>
</dbReference>
<dbReference type="Pfam" id="PF00698">
    <property type="entry name" value="Acyl_transf_1"/>
    <property type="match status" value="1"/>
</dbReference>
<dbReference type="InterPro" id="IPR001227">
    <property type="entry name" value="Ac_transferase_dom_sf"/>
</dbReference>
<sequence>MHIAAAMRNRINIHQEAGGTLDRSTSGRSALVVGKGNLMAQVAFLFPGQGAFYAGATRALSGAYPVVQRAMQAIDAVSVRRLRRPLLATVWDGHIGAEDLLQHAPDLLQLAIYATSVSYFEALRARGVRPDVLVGHSFGEIAALTCAGAFSIETGAEIVCDRIDALRAAAPADGRMAAVGASPDAVRAHLAACFRDARAGRVRIAVENHVSQTVVSGACEYVDEFRAYCARNNISAQVLNSPYAFHHEDLENARIEFGRRLKAYKNKALEYPVYSPILNRYYTAADDLGACLARHLVLPVRFGDGVARLKAAGIGAFVECGALNALSRISVRALGPGAVKTFPGASSAGGELAGLENVLAYFNGGSVMNDDIRASNLQLDFDEFWRNSGPGIVDKIKGELKRFFDARGLQATPAPQIVADHGVAAGFAGGLTAGAADYAPKVAAGVSSAAAPVAAPIVAAAPAAPLAVAPAAPVAQAAAVPAASARVPRDRLFVELVAIYAEAMEYPVEVFTETVELEAELGIDSVKQTEIIQRISARYGLPPLPANFRAGDFKAMGQIVDFVYEHQGEAALVTS</sequence>
<keyword evidence="4" id="KW-0808">Transferase</keyword>
<keyword evidence="1" id="KW-0596">Phosphopantetheine</keyword>
<accession>A0A0E1VSX3</accession>
<dbReference type="InterPro" id="IPR016035">
    <property type="entry name" value="Acyl_Trfase/lysoPLipase"/>
</dbReference>
<dbReference type="Gene3D" id="1.10.1200.10">
    <property type="entry name" value="ACP-like"/>
    <property type="match status" value="1"/>
</dbReference>
<dbReference type="InterPro" id="IPR006162">
    <property type="entry name" value="Ppantetheine_attach_site"/>
</dbReference>
<dbReference type="InterPro" id="IPR014043">
    <property type="entry name" value="Acyl_transferase_dom"/>
</dbReference>
<dbReference type="AlphaFoldDB" id="A0A0E1VSX3"/>
<dbReference type="InterPro" id="IPR050091">
    <property type="entry name" value="PKS_NRPS_Biosynth_Enz"/>
</dbReference>
<dbReference type="SUPFAM" id="SSF52151">
    <property type="entry name" value="FabD/lysophospholipase-like"/>
    <property type="match status" value="1"/>
</dbReference>
<dbReference type="GO" id="GO:0004312">
    <property type="term" value="F:fatty acid synthase activity"/>
    <property type="evidence" value="ECO:0007669"/>
    <property type="project" value="TreeGrafter"/>
</dbReference>
<keyword evidence="2" id="KW-0597">Phosphoprotein</keyword>
<dbReference type="HOGENOM" id="CLU_038369_0_0_4"/>
<dbReference type="SUPFAM" id="SSF55048">
    <property type="entry name" value="Probable ACP-binding domain of malonyl-CoA ACP transacylase"/>
    <property type="match status" value="1"/>
</dbReference>
<reference evidence="5" key="1">
    <citation type="submission" date="2007-08" db="EMBL/GenBank/DDBJ databases">
        <title>Annotation of Burkholderia pseudomallei 1710a.</title>
        <authorList>
            <person name="Harkins D.M."/>
            <person name="DeShazer D."/>
            <person name="Woods D.E."/>
            <person name="Brinkac L.M."/>
            <person name="Brown K.A."/>
            <person name="Hung G.C."/>
            <person name="Tuanyok A."/>
            <person name="Zhang B."/>
            <person name="Nierman W.C."/>
        </authorList>
    </citation>
    <scope>NUCLEOTIDE SEQUENCE [LARGE SCALE GENOMIC DNA]</scope>
    <source>
        <strain evidence="5">1710a</strain>
    </source>
</reference>
<protein>
    <submittedName>
        <fullName evidence="4">Putative acyl transferase</fullName>
    </submittedName>
</protein>
<dbReference type="GO" id="GO:0006633">
    <property type="term" value="P:fatty acid biosynthetic process"/>
    <property type="evidence" value="ECO:0007669"/>
    <property type="project" value="TreeGrafter"/>
</dbReference>
<feature type="domain" description="Carrier" evidence="3">
    <location>
        <begin position="487"/>
        <end position="567"/>
    </location>
</feature>
<dbReference type="InterPro" id="IPR016036">
    <property type="entry name" value="Malonyl_transacylase_ACP-bd"/>
</dbReference>
<gene>
    <name evidence="4" type="ORF">BURPS1710A_A2451</name>
</gene>
<evidence type="ECO:0000313" key="4">
    <source>
        <dbReference type="EMBL" id="EET04015.1"/>
    </source>
</evidence>
<dbReference type="PANTHER" id="PTHR43775:SF37">
    <property type="entry name" value="SI:DKEY-61P9.11"/>
    <property type="match status" value="1"/>
</dbReference>
<dbReference type="Proteomes" id="UP000001812">
    <property type="component" value="Chromosome II"/>
</dbReference>
<organism evidence="4 5">
    <name type="scientific">Burkholderia pseudomallei 1710a</name>
    <dbReference type="NCBI Taxonomy" id="320371"/>
    <lineage>
        <taxon>Bacteria</taxon>
        <taxon>Pseudomonadati</taxon>
        <taxon>Pseudomonadota</taxon>
        <taxon>Betaproteobacteria</taxon>
        <taxon>Burkholderiales</taxon>
        <taxon>Burkholderiaceae</taxon>
        <taxon>Burkholderia</taxon>
        <taxon>pseudomallei group</taxon>
    </lineage>
</organism>
<dbReference type="PANTHER" id="PTHR43775">
    <property type="entry name" value="FATTY ACID SYNTHASE"/>
    <property type="match status" value="1"/>
</dbReference>
<reference evidence="4 5" key="2">
    <citation type="submission" date="2009-05" db="EMBL/GenBank/DDBJ databases">
        <authorList>
            <person name="Harkins D.M."/>
            <person name="DeShazer D."/>
            <person name="Woods D.E."/>
            <person name="Brinkac L.M."/>
            <person name="Brown K.A."/>
            <person name="Hung G.C."/>
            <person name="Tuanyok A."/>
            <person name="Zhang B."/>
            <person name="Nierman W.C."/>
        </authorList>
    </citation>
    <scope>NUCLEOTIDE SEQUENCE [LARGE SCALE GENOMIC DNA]</scope>
    <source>
        <strain evidence="4 5">1710a</strain>
    </source>
</reference>
<dbReference type="PROSITE" id="PS50075">
    <property type="entry name" value="CARRIER"/>
    <property type="match status" value="1"/>
</dbReference>
<dbReference type="Gene3D" id="3.40.366.10">
    <property type="entry name" value="Malonyl-Coenzyme A Acyl Carrier Protein, domain 2"/>
    <property type="match status" value="1"/>
</dbReference>
<name>A0A0E1VSX3_BURPE</name>
<evidence type="ECO:0000313" key="5">
    <source>
        <dbReference type="Proteomes" id="UP000001812"/>
    </source>
</evidence>
<dbReference type="SMART" id="SM00827">
    <property type="entry name" value="PKS_AT"/>
    <property type="match status" value="1"/>
</dbReference>
<dbReference type="EMBL" id="CM000833">
    <property type="protein sequence ID" value="EET04015.1"/>
    <property type="molecule type" value="Genomic_DNA"/>
</dbReference>
<dbReference type="Pfam" id="PF00550">
    <property type="entry name" value="PP-binding"/>
    <property type="match status" value="1"/>
</dbReference>
<evidence type="ECO:0000256" key="2">
    <source>
        <dbReference type="ARBA" id="ARBA00022553"/>
    </source>
</evidence>
<dbReference type="SUPFAM" id="SSF47336">
    <property type="entry name" value="ACP-like"/>
    <property type="match status" value="1"/>
</dbReference>
<proteinExistence type="predicted"/>
<dbReference type="PROSITE" id="PS00012">
    <property type="entry name" value="PHOSPHOPANTETHEINE"/>
    <property type="match status" value="1"/>
</dbReference>
<dbReference type="InterPro" id="IPR009081">
    <property type="entry name" value="PP-bd_ACP"/>
</dbReference>